<keyword evidence="4" id="KW-1133">Transmembrane helix</keyword>
<keyword evidence="2" id="KW-1003">Cell membrane</keyword>
<dbReference type="EMBL" id="JAYDYW010000014">
    <property type="protein sequence ID" value="MEE1675603.1"/>
    <property type="molecule type" value="Genomic_DNA"/>
</dbReference>
<dbReference type="InterPro" id="IPR026039">
    <property type="entry name" value="YfgM"/>
</dbReference>
<evidence type="ECO:0000256" key="7">
    <source>
        <dbReference type="ARBA" id="ARBA00024197"/>
    </source>
</evidence>
<sequence length="211" mass="22959">MDIYSTEEQQVQAIKDWWKKNGTSVIGGSVLGLAAVFGWRYFGEYQVEQKEAASDAFQQVVSQLATNNEELTPLANFVAANQGDKNYSVFASLLLAKELVVKEDFAQAQTQLNLALEGAPEELKGMIYTRLARVQAQLAEFDNALASLEQVNEPALVATVELIKGDIYLQQGEQDLARQAYQAAVAAGAAEQDPSVNLKLNDLTEVEAANG</sequence>
<keyword evidence="5" id="KW-0472">Membrane</keyword>
<gene>
    <name evidence="10" type="ORF">SNR37_000929</name>
</gene>
<evidence type="ECO:0000256" key="1">
    <source>
        <dbReference type="ARBA" id="ARBA00004401"/>
    </source>
</evidence>
<dbReference type="Proteomes" id="UP001310248">
    <property type="component" value="Unassembled WGS sequence"/>
</dbReference>
<dbReference type="InterPro" id="IPR011990">
    <property type="entry name" value="TPR-like_helical_dom_sf"/>
</dbReference>
<evidence type="ECO:0000313" key="11">
    <source>
        <dbReference type="Proteomes" id="UP001310248"/>
    </source>
</evidence>
<proteinExistence type="inferred from homology"/>
<evidence type="ECO:0000256" key="8">
    <source>
        <dbReference type="ARBA" id="ARBA00024235"/>
    </source>
</evidence>
<comment type="caution">
    <text evidence="10">The sequence shown here is derived from an EMBL/GenBank/DDBJ whole genome shotgun (WGS) entry which is preliminary data.</text>
</comment>
<dbReference type="PIRSF" id="PIRSF006170">
    <property type="entry name" value="YfgM"/>
    <property type="match status" value="1"/>
</dbReference>
<organism evidence="10 11">
    <name type="scientific">Agarivorans aestuarii</name>
    <dbReference type="NCBI Taxonomy" id="1563703"/>
    <lineage>
        <taxon>Bacteria</taxon>
        <taxon>Pseudomonadati</taxon>
        <taxon>Pseudomonadota</taxon>
        <taxon>Gammaproteobacteria</taxon>
        <taxon>Alteromonadales</taxon>
        <taxon>Alteromonadaceae</taxon>
        <taxon>Agarivorans</taxon>
    </lineage>
</organism>
<evidence type="ECO:0000256" key="6">
    <source>
        <dbReference type="ARBA" id="ARBA00023186"/>
    </source>
</evidence>
<reference evidence="11" key="1">
    <citation type="submission" date="2023-07" db="EMBL/GenBank/DDBJ databases">
        <title>Draft genome sequence of Agarivorans aestuarii strain ZMCS4, a CAZymes producing bacteria isolated from the marine brown algae Clodostephus spongiosus.</title>
        <authorList>
            <person name="Lorente B."/>
            <person name="Cabral C."/>
            <person name="Frias J."/>
            <person name="Faria J."/>
            <person name="Toubarro D."/>
        </authorList>
    </citation>
    <scope>NUCLEOTIDE SEQUENCE [LARGE SCALE GENOMIC DNA]</scope>
    <source>
        <strain evidence="11">ZMCS4</strain>
    </source>
</reference>
<dbReference type="PANTHER" id="PTHR38035:SF1">
    <property type="entry name" value="ANCILLARY SECYEG TRANSLOCON SUBUNIT"/>
    <property type="match status" value="1"/>
</dbReference>
<comment type="subcellular location">
    <subcellularLocation>
        <location evidence="1">Cell membrane</location>
        <topology evidence="1">Single-pass type II membrane protein</topology>
    </subcellularLocation>
</comment>
<evidence type="ECO:0000256" key="2">
    <source>
        <dbReference type="ARBA" id="ARBA00022475"/>
    </source>
</evidence>
<evidence type="ECO:0000256" key="5">
    <source>
        <dbReference type="ARBA" id="ARBA00023136"/>
    </source>
</evidence>
<comment type="similarity">
    <text evidence="7">Belongs to the YfgM family.</text>
</comment>
<dbReference type="PANTHER" id="PTHR38035">
    <property type="entry name" value="UPF0070 PROTEIN YFGM"/>
    <property type="match status" value="1"/>
</dbReference>
<reference evidence="10 11" key="2">
    <citation type="submission" date="2023-12" db="EMBL/GenBank/DDBJ databases">
        <authorList>
            <consortium name="Cladostephus spongiosus"/>
            <person name="Lorente B."/>
            <person name="Cabral C."/>
            <person name="Frias J."/>
            <person name="Faria J."/>
            <person name="Toubarro D."/>
        </authorList>
    </citation>
    <scope>NUCLEOTIDE SEQUENCE [LARGE SCALE GENOMIC DNA]</scope>
    <source>
        <strain evidence="10 11">ZMCS4</strain>
    </source>
</reference>
<feature type="domain" description="Ancillary SecYEG translocon subunit/Cell division coordinator CpoB TPR" evidence="9">
    <location>
        <begin position="15"/>
        <end position="204"/>
    </location>
</feature>
<evidence type="ECO:0000259" key="9">
    <source>
        <dbReference type="Pfam" id="PF09976"/>
    </source>
</evidence>
<keyword evidence="3" id="KW-0812">Transmembrane</keyword>
<keyword evidence="11" id="KW-1185">Reference proteome</keyword>
<keyword evidence="6" id="KW-0143">Chaperone</keyword>
<protein>
    <recommendedName>
        <fullName evidence="8">Ancillary SecYEG translocon subunit</fullName>
    </recommendedName>
</protein>
<dbReference type="RefSeq" id="WP_329776443.1">
    <property type="nucleotide sequence ID" value="NZ_JAYDYW010000014.1"/>
</dbReference>
<dbReference type="Pfam" id="PF09976">
    <property type="entry name" value="TPR_21"/>
    <property type="match status" value="1"/>
</dbReference>
<name>A0ABU7G859_9ALTE</name>
<dbReference type="SUPFAM" id="SSF48452">
    <property type="entry name" value="TPR-like"/>
    <property type="match status" value="1"/>
</dbReference>
<evidence type="ECO:0000256" key="3">
    <source>
        <dbReference type="ARBA" id="ARBA00022692"/>
    </source>
</evidence>
<evidence type="ECO:0000256" key="4">
    <source>
        <dbReference type="ARBA" id="ARBA00022989"/>
    </source>
</evidence>
<accession>A0ABU7G859</accession>
<dbReference type="InterPro" id="IPR018704">
    <property type="entry name" value="SecYEG/CpoB_TPR"/>
</dbReference>
<dbReference type="Gene3D" id="1.25.40.10">
    <property type="entry name" value="Tetratricopeptide repeat domain"/>
    <property type="match status" value="1"/>
</dbReference>
<evidence type="ECO:0000313" key="10">
    <source>
        <dbReference type="EMBL" id="MEE1675603.1"/>
    </source>
</evidence>